<proteinExistence type="predicted"/>
<name>A0A2J7Z2P3_STRMQ</name>
<gene>
    <name evidence="1" type="ORF">SMF913_10573</name>
</gene>
<evidence type="ECO:0000313" key="2">
    <source>
        <dbReference type="Proteomes" id="UP000236520"/>
    </source>
</evidence>
<dbReference type="Proteomes" id="UP000236520">
    <property type="component" value="Unassembled WGS sequence"/>
</dbReference>
<organism evidence="1 2">
    <name type="scientific">Streptomyces malaysiensis</name>
    <dbReference type="NCBI Taxonomy" id="92644"/>
    <lineage>
        <taxon>Bacteria</taxon>
        <taxon>Bacillati</taxon>
        <taxon>Actinomycetota</taxon>
        <taxon>Actinomycetes</taxon>
        <taxon>Kitasatosporales</taxon>
        <taxon>Streptomycetaceae</taxon>
        <taxon>Streptomyces</taxon>
        <taxon>Streptomyces violaceusniger group</taxon>
    </lineage>
</organism>
<protein>
    <submittedName>
        <fullName evidence="1">Uncharacterized protein</fullName>
    </submittedName>
</protein>
<dbReference type="EMBL" id="LJIW01000001">
    <property type="protein sequence ID" value="PNG94548.1"/>
    <property type="molecule type" value="Genomic_DNA"/>
</dbReference>
<accession>A0A2J7Z2P3</accession>
<dbReference type="AlphaFoldDB" id="A0A2J7Z2P3"/>
<evidence type="ECO:0000313" key="1">
    <source>
        <dbReference type="EMBL" id="PNG94548.1"/>
    </source>
</evidence>
<keyword evidence="2" id="KW-1185">Reference proteome</keyword>
<reference evidence="1 2" key="1">
    <citation type="submission" date="2015-09" db="EMBL/GenBank/DDBJ databases">
        <title>Genome sequence, genome mining and natural product profiling of a biocontrol bacterium Streptomyces malaysiensis F913.</title>
        <authorList>
            <person name="Xu Y."/>
            <person name="Wei J."/>
            <person name="Xie J."/>
            <person name="Li T."/>
            <person name="Zhou Z."/>
        </authorList>
    </citation>
    <scope>NUCLEOTIDE SEQUENCE [LARGE SCALE GENOMIC DNA]</scope>
    <source>
        <strain evidence="1 2">F913</strain>
    </source>
</reference>
<comment type="caution">
    <text evidence="1">The sequence shown here is derived from an EMBL/GenBank/DDBJ whole genome shotgun (WGS) entry which is preliminary data.</text>
</comment>
<sequence length="33" mass="3665">MPDGGWRAGLGRMGAIRGDVGHLDRIRTWFGRP</sequence>